<name>A0A6B0Z009_9CHLR</name>
<dbReference type="EMBL" id="VXRG01000141">
    <property type="protein sequence ID" value="MXY95232.1"/>
    <property type="molecule type" value="Genomic_DNA"/>
</dbReference>
<dbReference type="SUPFAM" id="SSF51219">
    <property type="entry name" value="TRAP-like"/>
    <property type="match status" value="1"/>
</dbReference>
<dbReference type="InterPro" id="IPR016031">
    <property type="entry name" value="Trp_RNA-bd_attenuator-like_dom"/>
</dbReference>
<dbReference type="Gene3D" id="3.60.160.10">
    <property type="entry name" value="Mitochondrial biogenesis AIM24"/>
    <property type="match status" value="1"/>
</dbReference>
<dbReference type="AlphaFoldDB" id="A0A6B0Z009"/>
<dbReference type="PANTHER" id="PTHR43657:SF1">
    <property type="entry name" value="ALTERED INHERITANCE OF MITOCHONDRIA PROTEIN 24, MITOCHONDRIAL"/>
    <property type="match status" value="1"/>
</dbReference>
<comment type="caution">
    <text evidence="1">The sequence shown here is derived from an EMBL/GenBank/DDBJ whole genome shotgun (WGS) entry which is preliminary data.</text>
</comment>
<evidence type="ECO:0000313" key="1">
    <source>
        <dbReference type="EMBL" id="MXY95232.1"/>
    </source>
</evidence>
<gene>
    <name evidence="1" type="ORF">F4Y42_17460</name>
</gene>
<dbReference type="InterPro" id="IPR036983">
    <property type="entry name" value="AIM24_sf"/>
</dbReference>
<accession>A0A6B0Z009</accession>
<organism evidence="1">
    <name type="scientific">Caldilineaceae bacterium SB0664_bin_27</name>
    <dbReference type="NCBI Taxonomy" id="2605260"/>
    <lineage>
        <taxon>Bacteria</taxon>
        <taxon>Bacillati</taxon>
        <taxon>Chloroflexota</taxon>
        <taxon>Caldilineae</taxon>
        <taxon>Caldilineales</taxon>
        <taxon>Caldilineaceae</taxon>
    </lineage>
</organism>
<proteinExistence type="predicted"/>
<sequence length="235" mass="25090">MVRSSSGWKVERRCSMQYSISGEIAQSARLAFAPGEHAWVSKGVLMAYSPQMQWSLRLPGGAGGALRRSLSGEGIALTYLESKAEDQYALLAANAPGHLELWDLERDGPVTTTRGAFLAAWGEDIDITVTVARRAGAAVFGGAGLFLQTVSGFGFVLVHGSGDFYERQMAAGEELLVSTGNLAAFSSGIDYDIRGVGGCRRMIFGGEGLFMTNLRGPGRVLLQTLKRNYRANSSG</sequence>
<reference evidence="1" key="1">
    <citation type="submission" date="2019-09" db="EMBL/GenBank/DDBJ databases">
        <title>Characterisation of the sponge microbiome using genome-centric metagenomics.</title>
        <authorList>
            <person name="Engelberts J.P."/>
            <person name="Robbins S.J."/>
            <person name="De Goeij J.M."/>
            <person name="Aranda M."/>
            <person name="Bell S.C."/>
            <person name="Webster N.S."/>
        </authorList>
    </citation>
    <scope>NUCLEOTIDE SEQUENCE</scope>
    <source>
        <strain evidence="1">SB0664_bin_27</strain>
    </source>
</reference>
<dbReference type="Pfam" id="PF01987">
    <property type="entry name" value="AIM24"/>
    <property type="match status" value="1"/>
</dbReference>
<dbReference type="PANTHER" id="PTHR43657">
    <property type="entry name" value="TRYPTOPHAN RNA-BINDING ATTENUATOR PROTEIN-LIKE PROTEIN"/>
    <property type="match status" value="1"/>
</dbReference>
<protein>
    <submittedName>
        <fullName evidence="1">AIM24 family protein</fullName>
    </submittedName>
</protein>
<dbReference type="InterPro" id="IPR002838">
    <property type="entry name" value="AIM24"/>
</dbReference>